<accession>A0A7K0GAF8</accession>
<feature type="compositionally biased region" description="Low complexity" evidence="1">
    <location>
        <begin position="120"/>
        <end position="132"/>
    </location>
</feature>
<feature type="compositionally biased region" description="Low complexity" evidence="1">
    <location>
        <begin position="84"/>
        <end position="96"/>
    </location>
</feature>
<evidence type="ECO:0000313" key="2">
    <source>
        <dbReference type="EMBL" id="MRX79996.1"/>
    </source>
</evidence>
<reference evidence="3" key="1">
    <citation type="submission" date="2019-08" db="EMBL/GenBank/DDBJ databases">
        <title>Arthrobacter sp. nov., isolated from plateau pika and Tibetan wild ass.</title>
        <authorList>
            <person name="Ge Y."/>
        </authorList>
    </citation>
    <scope>NUCLEOTIDE SEQUENCE [LARGE SCALE GENOMIC DNA]</scope>
    <source>
        <strain evidence="3">HF-1365</strain>
    </source>
</reference>
<feature type="region of interest" description="Disordered" evidence="1">
    <location>
        <begin position="71"/>
        <end position="138"/>
    </location>
</feature>
<evidence type="ECO:0000313" key="3">
    <source>
        <dbReference type="Proteomes" id="UP000470010"/>
    </source>
</evidence>
<keyword evidence="3" id="KW-1185">Reference proteome</keyword>
<name>A0A7K0GAF8_9ACTN</name>
<organism evidence="2 3">
    <name type="scientific">Enorma shizhengliae</name>
    <dbReference type="NCBI Taxonomy" id="2606615"/>
    <lineage>
        <taxon>Bacteria</taxon>
        <taxon>Bacillati</taxon>
        <taxon>Actinomycetota</taxon>
        <taxon>Coriobacteriia</taxon>
        <taxon>Coriobacteriales</taxon>
        <taxon>Coriobacteriaceae</taxon>
        <taxon>Enorma</taxon>
    </lineage>
</organism>
<dbReference type="RefSeq" id="WP_144688195.1">
    <property type="nucleotide sequence ID" value="NZ_VLLQ01000006.1"/>
</dbReference>
<dbReference type="Proteomes" id="UP000470010">
    <property type="component" value="Unassembled WGS sequence"/>
</dbReference>
<gene>
    <name evidence="2" type="ORF">GJE22_05230</name>
</gene>
<proteinExistence type="predicted"/>
<sequence length="138" mass="15124">MALFYTLRRITTVRDTVCSLLRLVKNLLSNLAHIEFSTVDLLISYSLDLSRETFNLFLNVECLRTRAFKEPPRPSEFRANGSFAGARTGEAAAAEMRASDAPDSPPRGMTQNARRREPPAAGVVSAVAAASATQQLPR</sequence>
<comment type="caution">
    <text evidence="2">The sequence shown here is derived from an EMBL/GenBank/DDBJ whole genome shotgun (WGS) entry which is preliminary data.</text>
</comment>
<dbReference type="EMBL" id="VTFZ01000005">
    <property type="protein sequence ID" value="MRX79996.1"/>
    <property type="molecule type" value="Genomic_DNA"/>
</dbReference>
<evidence type="ECO:0000256" key="1">
    <source>
        <dbReference type="SAM" id="MobiDB-lite"/>
    </source>
</evidence>
<dbReference type="AlphaFoldDB" id="A0A7K0GAF8"/>
<protein>
    <submittedName>
        <fullName evidence="2">Uncharacterized protein</fullName>
    </submittedName>
</protein>